<comment type="caution">
    <text evidence="2">The sequence shown here is derived from an EMBL/GenBank/DDBJ whole genome shotgun (WGS) entry which is preliminary data.</text>
</comment>
<dbReference type="Pfam" id="PF13560">
    <property type="entry name" value="HTH_31"/>
    <property type="match status" value="1"/>
</dbReference>
<dbReference type="EMBL" id="BAAATR010000006">
    <property type="protein sequence ID" value="GAA2238350.1"/>
    <property type="molecule type" value="Genomic_DNA"/>
</dbReference>
<accession>A0ABN3DPZ6</accession>
<dbReference type="RefSeq" id="WP_344635832.1">
    <property type="nucleotide sequence ID" value="NZ_BAAATR010000006.1"/>
</dbReference>
<dbReference type="InterPro" id="IPR043917">
    <property type="entry name" value="DUF5753"/>
</dbReference>
<dbReference type="Gene3D" id="1.10.260.40">
    <property type="entry name" value="lambda repressor-like DNA-binding domains"/>
    <property type="match status" value="1"/>
</dbReference>
<sequence length="279" mass="31297">MTFDPEELGRSKADLAEMLRELRKRAGLSGDRLARRCSMSQSKISKIETGRLTPSIVDVERILRALEAPAALTAQITALARIANTEWQDSRTLRRKGLDKKQAELADLERTSNEFRFFLLSMITALLSTPEYIKATLDHIPGDHGKTIARKLDRQAVLYDRSKKFTFILTEQAVRWPLVPAPAMAIQIDRLASLTYLPSVKLGVIPIGGYLPGCPLNTFTLYDERIATVETSTGALVFRDHRDVSSYLAEFASYESHALFGEAAREKLAEWAALCRRDL</sequence>
<keyword evidence="3" id="KW-1185">Reference proteome</keyword>
<dbReference type="PROSITE" id="PS50943">
    <property type="entry name" value="HTH_CROC1"/>
    <property type="match status" value="1"/>
</dbReference>
<organism evidence="2 3">
    <name type="scientific">Kitasatospora cystarginea</name>
    <dbReference type="NCBI Taxonomy" id="58350"/>
    <lineage>
        <taxon>Bacteria</taxon>
        <taxon>Bacillati</taxon>
        <taxon>Actinomycetota</taxon>
        <taxon>Actinomycetes</taxon>
        <taxon>Kitasatosporales</taxon>
        <taxon>Streptomycetaceae</taxon>
        <taxon>Kitasatospora</taxon>
    </lineage>
</organism>
<dbReference type="InterPro" id="IPR010982">
    <property type="entry name" value="Lambda_DNA-bd_dom_sf"/>
</dbReference>
<dbReference type="SUPFAM" id="SSF47413">
    <property type="entry name" value="lambda repressor-like DNA-binding domains"/>
    <property type="match status" value="1"/>
</dbReference>
<gene>
    <name evidence="2" type="ORF">GCM10010430_19220</name>
</gene>
<name>A0ABN3DPZ6_9ACTN</name>
<feature type="domain" description="HTH cro/C1-type" evidence="1">
    <location>
        <begin position="19"/>
        <end position="72"/>
    </location>
</feature>
<proteinExistence type="predicted"/>
<evidence type="ECO:0000259" key="1">
    <source>
        <dbReference type="PROSITE" id="PS50943"/>
    </source>
</evidence>
<reference evidence="2 3" key="1">
    <citation type="journal article" date="2019" name="Int. J. Syst. Evol. Microbiol.">
        <title>The Global Catalogue of Microorganisms (GCM) 10K type strain sequencing project: providing services to taxonomists for standard genome sequencing and annotation.</title>
        <authorList>
            <consortium name="The Broad Institute Genomics Platform"/>
            <consortium name="The Broad Institute Genome Sequencing Center for Infectious Disease"/>
            <person name="Wu L."/>
            <person name="Ma J."/>
        </authorList>
    </citation>
    <scope>NUCLEOTIDE SEQUENCE [LARGE SCALE GENOMIC DNA]</scope>
    <source>
        <strain evidence="2 3">JCM 7356</strain>
    </source>
</reference>
<dbReference type="InterPro" id="IPR001387">
    <property type="entry name" value="Cro/C1-type_HTH"/>
</dbReference>
<evidence type="ECO:0000313" key="2">
    <source>
        <dbReference type="EMBL" id="GAA2238350.1"/>
    </source>
</evidence>
<evidence type="ECO:0000313" key="3">
    <source>
        <dbReference type="Proteomes" id="UP001500305"/>
    </source>
</evidence>
<dbReference type="CDD" id="cd00093">
    <property type="entry name" value="HTH_XRE"/>
    <property type="match status" value="1"/>
</dbReference>
<dbReference type="Proteomes" id="UP001500305">
    <property type="component" value="Unassembled WGS sequence"/>
</dbReference>
<dbReference type="Pfam" id="PF19054">
    <property type="entry name" value="DUF5753"/>
    <property type="match status" value="1"/>
</dbReference>
<protein>
    <submittedName>
        <fullName evidence="2">Helix-turn-helix transcriptional regulator</fullName>
    </submittedName>
</protein>
<dbReference type="SMART" id="SM00530">
    <property type="entry name" value="HTH_XRE"/>
    <property type="match status" value="1"/>
</dbReference>